<comment type="function">
    <text evidence="7">Component of the Mediator complex, a coactivator involved in the regulated transcription of nearly all RNA polymerase II-dependent genes. Mediator functions as a bridge to convey information from gene-specific regulatory proteins to the basal RNA polymerase II transcription machinery. Mediator is recruited to promoters by direct interactions with regulatory proteins and serves as a scaffold for the assembly of a functional preinitiation complex with RNA polymerase II and the general transcription factors.</text>
</comment>
<dbReference type="InterPro" id="IPR009332">
    <property type="entry name" value="Med22"/>
</dbReference>
<organism evidence="10 11">
    <name type="scientific">Lutzomyia longipalpis</name>
    <name type="common">Sand fly</name>
    <dbReference type="NCBI Taxonomy" id="7200"/>
    <lineage>
        <taxon>Eukaryota</taxon>
        <taxon>Metazoa</taxon>
        <taxon>Ecdysozoa</taxon>
        <taxon>Arthropoda</taxon>
        <taxon>Hexapoda</taxon>
        <taxon>Insecta</taxon>
        <taxon>Pterygota</taxon>
        <taxon>Neoptera</taxon>
        <taxon>Endopterygota</taxon>
        <taxon>Diptera</taxon>
        <taxon>Nematocera</taxon>
        <taxon>Psychodoidea</taxon>
        <taxon>Psychodidae</taxon>
        <taxon>Lutzomyia</taxon>
        <taxon>Lutzomyia</taxon>
    </lineage>
</organism>
<dbReference type="Proteomes" id="UP000092461">
    <property type="component" value="Unassembled WGS sequence"/>
</dbReference>
<evidence type="ECO:0000313" key="10">
    <source>
        <dbReference type="EnsemblMetazoa" id="LLOJ002148-PA"/>
    </source>
</evidence>
<proteinExistence type="inferred from homology"/>
<reference evidence="10" key="3">
    <citation type="submission" date="2020-05" db="UniProtKB">
        <authorList>
            <consortium name="EnsemblMetazoa"/>
        </authorList>
    </citation>
    <scope>IDENTIFICATION</scope>
    <source>
        <strain evidence="10">Jacobina</strain>
    </source>
</reference>
<evidence type="ECO:0000256" key="6">
    <source>
        <dbReference type="ARBA" id="ARBA00023242"/>
    </source>
</evidence>
<dbReference type="GeneID" id="129786384"/>
<dbReference type="AlphaFoldDB" id="A0A1B0CCT0"/>
<dbReference type="GO" id="GO:0016592">
    <property type="term" value="C:mediator complex"/>
    <property type="evidence" value="ECO:0007669"/>
    <property type="project" value="InterPro"/>
</dbReference>
<evidence type="ECO:0000313" key="11">
    <source>
        <dbReference type="Proteomes" id="UP000092461"/>
    </source>
</evidence>
<comment type="subcellular location">
    <subcellularLocation>
        <location evidence="1">Nucleus</location>
    </subcellularLocation>
</comment>
<dbReference type="OrthoDB" id="203279at2759"/>
<evidence type="ECO:0000256" key="8">
    <source>
        <dbReference type="ARBA" id="ARBA00031962"/>
    </source>
</evidence>
<evidence type="ECO:0000256" key="7">
    <source>
        <dbReference type="ARBA" id="ARBA00025687"/>
    </source>
</evidence>
<reference evidence="9" key="2">
    <citation type="journal article" date="2020" name="BMC">
        <title>Leishmania infection induces a limited differential gene expression in the sand fly midgut.</title>
        <authorList>
            <person name="Coutinho-Abreu I.V."/>
            <person name="Serafim T.D."/>
            <person name="Meneses C."/>
            <person name="Kamhawi S."/>
            <person name="Oliveira F."/>
            <person name="Valenzuela J.G."/>
        </authorList>
    </citation>
    <scope>NUCLEOTIDE SEQUENCE</scope>
    <source>
        <strain evidence="9">Jacobina</strain>
        <tissue evidence="9">Midgut</tissue>
    </source>
</reference>
<dbReference type="PANTHER" id="PTHR12434:SF6">
    <property type="entry name" value="MEDIATOR OF RNA POLYMERASE II TRANSCRIPTION SUBUNIT 22"/>
    <property type="match status" value="1"/>
</dbReference>
<dbReference type="VEuPathDB" id="VectorBase:LLONM1_002961"/>
<evidence type="ECO:0000256" key="1">
    <source>
        <dbReference type="ARBA" id="ARBA00004123"/>
    </source>
</evidence>
<keyword evidence="11" id="KW-1185">Reference proteome</keyword>
<comment type="similarity">
    <text evidence="2">Belongs to the Mediator complex subunit 22 family.</text>
</comment>
<dbReference type="EnsemblMetazoa" id="LLOJ002148-RA">
    <property type="protein sequence ID" value="LLOJ002148-PA"/>
    <property type="gene ID" value="LLOJ002148"/>
</dbReference>
<dbReference type="GO" id="GO:0003712">
    <property type="term" value="F:transcription coregulator activity"/>
    <property type="evidence" value="ECO:0007669"/>
    <property type="project" value="InterPro"/>
</dbReference>
<sequence length="140" mass="16118">MGTQRNLPNSKEALLKSYNTRLKDDVKSMQENFEEILKLAKGENDSQLSKITQCEQDTYEMQVRAANIVRAGESLMKLVSDIKQYLILNDFHSVNEAITANSQLYRSTQSDCDKKLMGLRDDLAADLYDLEEEYYTSVYK</sequence>
<dbReference type="GO" id="GO:0006357">
    <property type="term" value="P:regulation of transcription by RNA polymerase II"/>
    <property type="evidence" value="ECO:0007669"/>
    <property type="project" value="InterPro"/>
</dbReference>
<keyword evidence="5" id="KW-0804">Transcription</keyword>
<dbReference type="Pfam" id="PF06179">
    <property type="entry name" value="Med22"/>
    <property type="match status" value="1"/>
</dbReference>
<protein>
    <recommendedName>
        <fullName evidence="3">Mediator of RNA polymerase II transcription subunit 22</fullName>
    </recommendedName>
    <alternativeName>
        <fullName evidence="8">Mediator complex subunit 22</fullName>
    </alternativeName>
</protein>
<dbReference type="VEuPathDB" id="VectorBase:LLOJ002148"/>
<dbReference type="EMBL" id="GITU01005387">
    <property type="protein sequence ID" value="MBC1174090.1"/>
    <property type="molecule type" value="Transcribed_RNA"/>
</dbReference>
<evidence type="ECO:0000256" key="5">
    <source>
        <dbReference type="ARBA" id="ARBA00023163"/>
    </source>
</evidence>
<keyword evidence="4" id="KW-0805">Transcription regulation</keyword>
<dbReference type="CTD" id="6837"/>
<evidence type="ECO:0000256" key="3">
    <source>
        <dbReference type="ARBA" id="ARBA00019695"/>
    </source>
</evidence>
<keyword evidence="6" id="KW-0539">Nucleus</keyword>
<evidence type="ECO:0000256" key="4">
    <source>
        <dbReference type="ARBA" id="ARBA00023015"/>
    </source>
</evidence>
<name>A0A1B0CCT0_LUTLO</name>
<dbReference type="KEGG" id="lll:129786384"/>
<dbReference type="EMBL" id="AJWK01007070">
    <property type="status" value="NOT_ANNOTATED_CDS"/>
    <property type="molecule type" value="Genomic_DNA"/>
</dbReference>
<evidence type="ECO:0000313" key="9">
    <source>
        <dbReference type="EMBL" id="MBC1174090.1"/>
    </source>
</evidence>
<evidence type="ECO:0000256" key="2">
    <source>
        <dbReference type="ARBA" id="ARBA00005942"/>
    </source>
</evidence>
<reference evidence="11" key="1">
    <citation type="submission" date="2012-05" db="EMBL/GenBank/DDBJ databases">
        <title>Whole Genome Assembly of Lutzomyia longipalpis.</title>
        <authorList>
            <person name="Richards S."/>
            <person name="Qu C."/>
            <person name="Dillon R."/>
            <person name="Worley K."/>
            <person name="Scherer S."/>
            <person name="Batterton M."/>
            <person name="Taylor A."/>
            <person name="Hawes A."/>
            <person name="Hernandez B."/>
            <person name="Kovar C."/>
            <person name="Mandapat C."/>
            <person name="Pham C."/>
            <person name="Qu C."/>
            <person name="Jing C."/>
            <person name="Bess C."/>
            <person name="Bandaranaike D."/>
            <person name="Ngo D."/>
            <person name="Ongeri F."/>
            <person name="Arias F."/>
            <person name="Lara F."/>
            <person name="Weissenberger G."/>
            <person name="Kamau G."/>
            <person name="Han H."/>
            <person name="Shen H."/>
            <person name="Dinh H."/>
            <person name="Khalil I."/>
            <person name="Jones J."/>
            <person name="Shafer J."/>
            <person name="Jayaseelan J."/>
            <person name="Quiroz J."/>
            <person name="Blankenburg K."/>
            <person name="Nguyen L."/>
            <person name="Jackson L."/>
            <person name="Francisco L."/>
            <person name="Tang L.-Y."/>
            <person name="Pu L.-L."/>
            <person name="Perales L."/>
            <person name="Lorensuhewa L."/>
            <person name="Munidasa M."/>
            <person name="Coyle M."/>
            <person name="Taylor M."/>
            <person name="Puazo M."/>
            <person name="Firestine M."/>
            <person name="Scheel M."/>
            <person name="Javaid M."/>
            <person name="Wang M."/>
            <person name="Li M."/>
            <person name="Tabassum N."/>
            <person name="Saada N."/>
            <person name="Osuji N."/>
            <person name="Aqrawi P."/>
            <person name="Fu Q."/>
            <person name="Thornton R."/>
            <person name="Raj R."/>
            <person name="Goodspeed R."/>
            <person name="Mata R."/>
            <person name="Najjar R."/>
            <person name="Gubbala S."/>
            <person name="Lee S."/>
            <person name="Denson S."/>
            <person name="Patil S."/>
            <person name="Macmil S."/>
            <person name="Qi S."/>
            <person name="Matskevitch T."/>
            <person name="Palculict T."/>
            <person name="Mathew T."/>
            <person name="Vee V."/>
            <person name="Velamala V."/>
            <person name="Korchina V."/>
            <person name="Cai W."/>
            <person name="Liu W."/>
            <person name="Dai W."/>
            <person name="Zou X."/>
            <person name="Zhu Y."/>
            <person name="Zhang Y."/>
            <person name="Wu Y.-Q."/>
            <person name="Xin Y."/>
            <person name="Nazarath L."/>
            <person name="Kovar C."/>
            <person name="Han Y."/>
            <person name="Muzny D."/>
            <person name="Gibbs R."/>
        </authorList>
    </citation>
    <scope>NUCLEOTIDE SEQUENCE [LARGE SCALE GENOMIC DNA]</scope>
    <source>
        <strain evidence="11">Jacobina</strain>
    </source>
</reference>
<accession>A0A1B0CCT0</accession>
<dbReference type="RefSeq" id="XP_055677341.1">
    <property type="nucleotide sequence ID" value="XM_055821366.1"/>
</dbReference>
<dbReference type="PANTHER" id="PTHR12434">
    <property type="entry name" value="MEDIATOR OF RNA POLYMERASE II TRANSCRIPTION SUBUNIT 22"/>
    <property type="match status" value="1"/>
</dbReference>